<dbReference type="GO" id="GO:0003677">
    <property type="term" value="F:DNA binding"/>
    <property type="evidence" value="ECO:0007669"/>
    <property type="project" value="UniProtKB-KW"/>
</dbReference>
<dbReference type="PANTHER" id="PTHR30595:SF6">
    <property type="entry name" value="SCHLAFEN ALBA-2 DOMAIN-CONTAINING PROTEIN"/>
    <property type="match status" value="1"/>
</dbReference>
<keyword evidence="2" id="KW-0238">DNA-binding</keyword>
<dbReference type="AlphaFoldDB" id="A0A1G6XTD1"/>
<dbReference type="Pfam" id="PF04326">
    <property type="entry name" value="SLFN_AlbA_2"/>
    <property type="match status" value="1"/>
</dbReference>
<evidence type="ECO:0000313" key="2">
    <source>
        <dbReference type="EMBL" id="SDD81282.1"/>
    </source>
</evidence>
<sequence>MFEKLPHELEEGDIRRVVDQRWKEGDTLEFKTFPLKNGSLDFESCRDLIAKELVAFANAHGGWLICGIDEVEGVAENIVPVANASDVLERLCRSFADTIDPRLTVLHVGDVQLGDTGNGVLVFYVPRSRLAPHRCNLKKNKECYYRRGEESRPMTMREIQDLTLFAFQGMQAVDSALRERERLFAKKMEEMYPRGSGGFGVRGSFYPLEQLQVDDMAQDGRPRATALPISCNQTGLTLKFKSGPDYWRPILRGVSDDNFDRRKEEPMVLGREIYGNGLIEYNLFSKAMPLDHEKREFTSDLKADWIFFILCNGLISAELFRRHAGAVAAEYALEVEVLSPEMPVRMFTLAGTLHGRLPKGQTKFPRYSVGPRPEFEKLVKVFERDMWNAAKRQDKAEFGPNFEGAFGALQSQG</sequence>
<dbReference type="STRING" id="637679.GCA_001550055_01033"/>
<organism evidence="2 3">
    <name type="scientific">Kordiimonas lacus</name>
    <dbReference type="NCBI Taxonomy" id="637679"/>
    <lineage>
        <taxon>Bacteria</taxon>
        <taxon>Pseudomonadati</taxon>
        <taxon>Pseudomonadota</taxon>
        <taxon>Alphaproteobacteria</taxon>
        <taxon>Kordiimonadales</taxon>
        <taxon>Kordiimonadaceae</taxon>
        <taxon>Kordiimonas</taxon>
    </lineage>
</organism>
<gene>
    <name evidence="2" type="ORF">SAMN04488071_1352</name>
</gene>
<dbReference type="InterPro" id="IPR038461">
    <property type="entry name" value="Schlafen_AlbA_2_dom_sf"/>
</dbReference>
<feature type="domain" description="Schlafen AlbA-2" evidence="1">
    <location>
        <begin position="24"/>
        <end position="155"/>
    </location>
</feature>
<dbReference type="EMBL" id="FNAK01000003">
    <property type="protein sequence ID" value="SDD81282.1"/>
    <property type="molecule type" value="Genomic_DNA"/>
</dbReference>
<accession>A0A1G6XTD1</accession>
<dbReference type="InterPro" id="IPR007421">
    <property type="entry name" value="Schlafen_AlbA_2_dom"/>
</dbReference>
<reference evidence="2 3" key="1">
    <citation type="submission" date="2016-10" db="EMBL/GenBank/DDBJ databases">
        <authorList>
            <person name="de Groot N.N."/>
        </authorList>
    </citation>
    <scope>NUCLEOTIDE SEQUENCE [LARGE SCALE GENOMIC DNA]</scope>
    <source>
        <strain evidence="2 3">CGMCC 1.9109</strain>
    </source>
</reference>
<dbReference type="RefSeq" id="WP_068301770.1">
    <property type="nucleotide sequence ID" value="NZ_FNAK01000003.1"/>
</dbReference>
<dbReference type="PANTHER" id="PTHR30595">
    <property type="entry name" value="GLPR-RELATED TRANSCRIPTIONAL REPRESSOR"/>
    <property type="match status" value="1"/>
</dbReference>
<protein>
    <submittedName>
        <fullName evidence="2">Putative DNA-binding domain-containing protein</fullName>
    </submittedName>
</protein>
<dbReference type="Proteomes" id="UP000183685">
    <property type="component" value="Unassembled WGS sequence"/>
</dbReference>
<evidence type="ECO:0000313" key="3">
    <source>
        <dbReference type="Proteomes" id="UP000183685"/>
    </source>
</evidence>
<dbReference type="Gene3D" id="3.30.950.30">
    <property type="entry name" value="Schlafen, AAA domain"/>
    <property type="match status" value="1"/>
</dbReference>
<dbReference type="OrthoDB" id="8263354at2"/>
<keyword evidence="3" id="KW-1185">Reference proteome</keyword>
<evidence type="ECO:0000259" key="1">
    <source>
        <dbReference type="Pfam" id="PF04326"/>
    </source>
</evidence>
<name>A0A1G6XTD1_9PROT</name>
<proteinExistence type="predicted"/>